<name>A0ACC3NYN2_9PEZI</name>
<comment type="caution">
    <text evidence="1">The sequence shown here is derived from an EMBL/GenBank/DDBJ whole genome shotgun (WGS) entry which is preliminary data.</text>
</comment>
<keyword evidence="2" id="KW-1185">Reference proteome</keyword>
<sequence>MTSSASLDALLEEKMKFRENDSQQQTDVLQEEPSASAALPPGMQKSQDTSVDDLLKEMSRVPLFMTSLDEVGDDSGENVELEALKALAYEGTRAEIAQNFREQGTELVRTEKRYREAREYYTKALNALKAPPVPPDPEQGPQVVEIDEEAELQKERSIEEVCLVNRALCNLEMKNYGSCNRDCAAALRLNPKNVKAWYRAASACLALDKVAAALDACQSGLSFDSQNTALKSFMTRIEQRRDHLAAVEKTRKEREERTRLEQATLRLALMNRKVLARRTDRPLEMPEAKVALDDPLDASSTLNIPVMILYPVHAQTDFIKQFQESESISEHLSYLLPVPWDQNNEYTTSNVECYIETIEGGLIKAGKKLSLLKLLSSGKLEVVDDLVRVMVVPKGKAAQWIEDFKTRRGKQ</sequence>
<protein>
    <submittedName>
        <fullName evidence="1">HSP70/90 co-chaperone</fullName>
    </submittedName>
</protein>
<gene>
    <name evidence="1" type="primary">CNS1_1</name>
    <name evidence="1" type="ORF">LTR37_001146</name>
</gene>
<reference evidence="1" key="1">
    <citation type="submission" date="2023-07" db="EMBL/GenBank/DDBJ databases">
        <title>Black Yeasts Isolated from many extreme environments.</title>
        <authorList>
            <person name="Coleine C."/>
            <person name="Stajich J.E."/>
            <person name="Selbmann L."/>
        </authorList>
    </citation>
    <scope>NUCLEOTIDE SEQUENCE</scope>
    <source>
        <strain evidence="1">CCFEE 5714</strain>
    </source>
</reference>
<dbReference type="EMBL" id="JAUTXU010000005">
    <property type="protein sequence ID" value="KAK3724522.1"/>
    <property type="molecule type" value="Genomic_DNA"/>
</dbReference>
<evidence type="ECO:0000313" key="1">
    <source>
        <dbReference type="EMBL" id="KAK3724522.1"/>
    </source>
</evidence>
<evidence type="ECO:0000313" key="2">
    <source>
        <dbReference type="Proteomes" id="UP001281147"/>
    </source>
</evidence>
<dbReference type="Proteomes" id="UP001281147">
    <property type="component" value="Unassembled WGS sequence"/>
</dbReference>
<proteinExistence type="predicted"/>
<accession>A0ACC3NYN2</accession>
<organism evidence="1 2">
    <name type="scientific">Vermiconidia calcicola</name>
    <dbReference type="NCBI Taxonomy" id="1690605"/>
    <lineage>
        <taxon>Eukaryota</taxon>
        <taxon>Fungi</taxon>
        <taxon>Dikarya</taxon>
        <taxon>Ascomycota</taxon>
        <taxon>Pezizomycotina</taxon>
        <taxon>Dothideomycetes</taxon>
        <taxon>Dothideomycetidae</taxon>
        <taxon>Mycosphaerellales</taxon>
        <taxon>Extremaceae</taxon>
        <taxon>Vermiconidia</taxon>
    </lineage>
</organism>